<evidence type="ECO:0000256" key="2">
    <source>
        <dbReference type="ARBA" id="ARBA00022801"/>
    </source>
</evidence>
<evidence type="ECO:0000256" key="1">
    <source>
        <dbReference type="ARBA" id="ARBA00022670"/>
    </source>
</evidence>
<reference evidence="4" key="2">
    <citation type="journal article" date="2007" name="Science">
        <title>Draft genome sequence of the sexually transmitted pathogen Trichomonas vaginalis.</title>
        <authorList>
            <person name="Carlton J.M."/>
            <person name="Hirt R.P."/>
            <person name="Silva J.C."/>
            <person name="Delcher A.L."/>
            <person name="Schatz M."/>
            <person name="Zhao Q."/>
            <person name="Wortman J.R."/>
            <person name="Bidwell S.L."/>
            <person name="Alsmark U.C.M."/>
            <person name="Besteiro S."/>
            <person name="Sicheritz-Ponten T."/>
            <person name="Noel C.J."/>
            <person name="Dacks J.B."/>
            <person name="Foster P.G."/>
            <person name="Simillion C."/>
            <person name="Van de Peer Y."/>
            <person name="Miranda-Saavedra D."/>
            <person name="Barton G.J."/>
            <person name="Westrop G.D."/>
            <person name="Mueller S."/>
            <person name="Dessi D."/>
            <person name="Fiori P.L."/>
            <person name="Ren Q."/>
            <person name="Paulsen I."/>
            <person name="Zhang H."/>
            <person name="Bastida-Corcuera F.D."/>
            <person name="Simoes-Barbosa A."/>
            <person name="Brown M.T."/>
            <person name="Hayes R.D."/>
            <person name="Mukherjee M."/>
            <person name="Okumura C.Y."/>
            <person name="Schneider R."/>
            <person name="Smith A.J."/>
            <person name="Vanacova S."/>
            <person name="Villalvazo M."/>
            <person name="Haas B.J."/>
            <person name="Pertea M."/>
            <person name="Feldblyum T.V."/>
            <person name="Utterback T.R."/>
            <person name="Shu C.L."/>
            <person name="Osoegawa K."/>
            <person name="de Jong P.J."/>
            <person name="Hrdy I."/>
            <person name="Horvathova L."/>
            <person name="Zubacova Z."/>
            <person name="Dolezal P."/>
            <person name="Malik S.B."/>
            <person name="Logsdon J.M. Jr."/>
            <person name="Henze K."/>
            <person name="Gupta A."/>
            <person name="Wang C.C."/>
            <person name="Dunne R.L."/>
            <person name="Upcroft J.A."/>
            <person name="Upcroft P."/>
            <person name="White O."/>
            <person name="Salzberg S.L."/>
            <person name="Tang P."/>
            <person name="Chiu C.-H."/>
            <person name="Lee Y.-S."/>
            <person name="Embley T.M."/>
            <person name="Coombs G.H."/>
            <person name="Mottram J.C."/>
            <person name="Tachezy J."/>
            <person name="Fraser-Liggett C.M."/>
            <person name="Johnson P.J."/>
        </authorList>
    </citation>
    <scope>NUCLEOTIDE SEQUENCE [LARGE SCALE GENOMIC DNA]</scope>
    <source>
        <strain evidence="4">G3</strain>
    </source>
</reference>
<proteinExistence type="predicted"/>
<evidence type="ECO:0000259" key="3">
    <source>
        <dbReference type="PROSITE" id="PS51829"/>
    </source>
</evidence>
<reference evidence="4" key="1">
    <citation type="submission" date="2006-10" db="EMBL/GenBank/DDBJ databases">
        <authorList>
            <person name="Amadeo P."/>
            <person name="Zhao Q."/>
            <person name="Wortman J."/>
            <person name="Fraser-Liggett C."/>
            <person name="Carlton J."/>
        </authorList>
    </citation>
    <scope>NUCLEOTIDE SEQUENCE</scope>
    <source>
        <strain evidence="4">G3</strain>
    </source>
</reference>
<dbReference type="Proteomes" id="UP000001542">
    <property type="component" value="Unassembled WGS sequence"/>
</dbReference>
<accession>A2FX98</accession>
<keyword evidence="1" id="KW-0645">Protease</keyword>
<gene>
    <name evidence="4" type="ORF">TVAG_029490</name>
</gene>
<dbReference type="Pfam" id="PF13306">
    <property type="entry name" value="LRR_5"/>
    <property type="match status" value="2"/>
</dbReference>
<dbReference type="FunFam" id="2.60.120.260:FF:000123">
    <property type="entry name" value="Clan SB, family S8, subtilisin-like serine peptidase"/>
    <property type="match status" value="1"/>
</dbReference>
<dbReference type="PANTHER" id="PTHR45661">
    <property type="entry name" value="SURFACE ANTIGEN"/>
    <property type="match status" value="1"/>
</dbReference>
<protein>
    <submittedName>
        <fullName evidence="4">Surface antigen BspA-like</fullName>
    </submittedName>
</protein>
<dbReference type="STRING" id="5722.A2FX98"/>
<keyword evidence="2" id="KW-0378">Hydrolase</keyword>
<dbReference type="VEuPathDB" id="TrichDB:TVAG_199390"/>
<dbReference type="AlphaFoldDB" id="A2FX98"/>
<dbReference type="InterPro" id="IPR036852">
    <property type="entry name" value="Peptidase_S8/S53_dom_sf"/>
</dbReference>
<dbReference type="Gene3D" id="3.40.50.12480">
    <property type="match status" value="1"/>
</dbReference>
<dbReference type="VEuPathDB" id="TrichDB:TVAGG3_0798350"/>
<dbReference type="PROSITE" id="PS51829">
    <property type="entry name" value="P_HOMO_B"/>
    <property type="match status" value="1"/>
</dbReference>
<feature type="domain" description="P/Homo B" evidence="3">
    <location>
        <begin position="101"/>
        <end position="230"/>
    </location>
</feature>
<dbReference type="InterPro" id="IPR053139">
    <property type="entry name" value="Surface_bspA-like"/>
</dbReference>
<dbReference type="SUPFAM" id="SSF52743">
    <property type="entry name" value="Subtilisin-like"/>
    <property type="match status" value="1"/>
</dbReference>
<dbReference type="SUPFAM" id="SSF49785">
    <property type="entry name" value="Galactose-binding domain-like"/>
    <property type="match status" value="1"/>
</dbReference>
<dbReference type="RefSeq" id="XP_001303399.1">
    <property type="nucleotide sequence ID" value="XM_001303398.1"/>
</dbReference>
<dbReference type="Gene3D" id="3.80.10.10">
    <property type="entry name" value="Ribonuclease Inhibitor"/>
    <property type="match status" value="3"/>
</dbReference>
<dbReference type="PANTHER" id="PTHR45661:SF3">
    <property type="entry name" value="IG-LIKE DOMAIN-CONTAINING PROTEIN"/>
    <property type="match status" value="1"/>
</dbReference>
<sequence length="609" mass="68277">MAAPCGDNAPIAAAGTSKKGVNVNFTTANASAAIFAGGLAVLMEANPKLKLSDLFYVTAFTADKVYPGAINWEQNGVGLNFNRRFGFGRLNLGRAVDIALNWSSTGNFYLHEVHKVINKALPDTEYNVTFDFNVSDAKSILTVGLFFHSRKFAFGSLNPHIISPSGTRCEMKLLTDSDKTTKIRSVDLNSYKFLGENPNGIWTVSFRIADYADHGTIEDIGLRFYYTKIAPNYSKINNRICSSPYRINQSKVTFLSPNITLEAAKSATVPLQIDKCVRNSYKSIWLSTPDGELNLLFLIFHESLSVCPETDNLTIIDGISEISSYQYANCTNIKAITFPNTLKQIGIGAFMNCSNLLSLEFPSILSKINEKSFSECVNLQTITFHSDNTVIYSRAFQNCINLKEIQLPNSLVNIDSYVFYNCTNIGTITLPDTVSTIGDYSFYNCQKLNFISFPSELIFIGEHAFDSCYNIKTFVFPPIFMGISNSAFISCIGLEKVEFLCDNCVINQNAFEYCYNLSEIKLPNQLYEISENMFAFCHSLKSITLPNEIKEIKKSAFYFCYKLEEINFPKHLNKIGQEAFRNCFALINIIIPENAKEIEEKAFQNCKNI</sequence>
<keyword evidence="5" id="KW-1185">Reference proteome</keyword>
<dbReference type="eggNOG" id="KOG3526">
    <property type="taxonomic scope" value="Eukaryota"/>
</dbReference>
<organism evidence="4 5">
    <name type="scientific">Trichomonas vaginalis (strain ATCC PRA-98 / G3)</name>
    <dbReference type="NCBI Taxonomy" id="412133"/>
    <lineage>
        <taxon>Eukaryota</taxon>
        <taxon>Metamonada</taxon>
        <taxon>Parabasalia</taxon>
        <taxon>Trichomonadida</taxon>
        <taxon>Trichomonadidae</taxon>
        <taxon>Trichomonas</taxon>
    </lineage>
</organism>
<dbReference type="InterPro" id="IPR002884">
    <property type="entry name" value="P_dom"/>
</dbReference>
<dbReference type="Pfam" id="PF01483">
    <property type="entry name" value="P_proprotein"/>
    <property type="match status" value="1"/>
</dbReference>
<dbReference type="EMBL" id="DS114105">
    <property type="protein sequence ID" value="EAX90469.1"/>
    <property type="molecule type" value="Genomic_DNA"/>
</dbReference>
<dbReference type="InterPro" id="IPR026906">
    <property type="entry name" value="LRR_5"/>
</dbReference>
<dbReference type="InterPro" id="IPR008979">
    <property type="entry name" value="Galactose-bd-like_sf"/>
</dbReference>
<evidence type="ECO:0000313" key="5">
    <source>
        <dbReference type="Proteomes" id="UP000001542"/>
    </source>
</evidence>
<dbReference type="GO" id="GO:0004252">
    <property type="term" value="F:serine-type endopeptidase activity"/>
    <property type="evidence" value="ECO:0007669"/>
    <property type="project" value="InterPro"/>
</dbReference>
<dbReference type="InParanoid" id="A2FX98"/>
<dbReference type="GO" id="GO:0006508">
    <property type="term" value="P:proteolysis"/>
    <property type="evidence" value="ECO:0007669"/>
    <property type="project" value="UniProtKB-KW"/>
</dbReference>
<name>A2FX98_TRIV3</name>
<dbReference type="Gene3D" id="2.60.120.260">
    <property type="entry name" value="Galactose-binding domain-like"/>
    <property type="match status" value="1"/>
</dbReference>
<dbReference type="KEGG" id="tva:4748152"/>
<dbReference type="SUPFAM" id="SSF52058">
    <property type="entry name" value="L domain-like"/>
    <property type="match status" value="1"/>
</dbReference>
<evidence type="ECO:0000313" key="4">
    <source>
        <dbReference type="EMBL" id="EAX90469.1"/>
    </source>
</evidence>
<dbReference type="OrthoDB" id="27267at2759"/>
<dbReference type="InterPro" id="IPR032675">
    <property type="entry name" value="LRR_dom_sf"/>
</dbReference>
<dbReference type="VEuPathDB" id="TrichDB:TVAG_109130"/>
<dbReference type="Gene3D" id="3.40.50.200">
    <property type="entry name" value="Peptidase S8/S53 domain"/>
    <property type="match status" value="1"/>
</dbReference>